<evidence type="ECO:0000256" key="1">
    <source>
        <dbReference type="SAM" id="MobiDB-lite"/>
    </source>
</evidence>
<dbReference type="AlphaFoldDB" id="A0AAE0C7X5"/>
<protein>
    <submittedName>
        <fullName evidence="2">Uncharacterized protein</fullName>
    </submittedName>
</protein>
<proteinExistence type="predicted"/>
<evidence type="ECO:0000313" key="3">
    <source>
        <dbReference type="Proteomes" id="UP001190700"/>
    </source>
</evidence>
<comment type="caution">
    <text evidence="2">The sequence shown here is derived from an EMBL/GenBank/DDBJ whole genome shotgun (WGS) entry which is preliminary data.</text>
</comment>
<sequence length="89" mass="9951">MFVENKVYQAADGVVADEVLQQWLNEFDKSRGKALLNSAAKNAANADVRFGRDQRDQRWRDKKKNEEEKDKKPSGKGGKGRGAKPMADG</sequence>
<dbReference type="EMBL" id="LGRX02027276">
    <property type="protein sequence ID" value="KAK3249509.1"/>
    <property type="molecule type" value="Genomic_DNA"/>
</dbReference>
<keyword evidence="3" id="KW-1185">Reference proteome</keyword>
<name>A0AAE0C7X5_9CHLO</name>
<accession>A0AAE0C7X5</accession>
<feature type="region of interest" description="Disordered" evidence="1">
    <location>
        <begin position="42"/>
        <end position="89"/>
    </location>
</feature>
<feature type="compositionally biased region" description="Basic and acidic residues" evidence="1">
    <location>
        <begin position="49"/>
        <end position="73"/>
    </location>
</feature>
<dbReference type="Proteomes" id="UP001190700">
    <property type="component" value="Unassembled WGS sequence"/>
</dbReference>
<gene>
    <name evidence="2" type="ORF">CYMTET_41062</name>
</gene>
<reference evidence="2 3" key="1">
    <citation type="journal article" date="2015" name="Genome Biol. Evol.">
        <title>Comparative Genomics of a Bacterivorous Green Alga Reveals Evolutionary Causalities and Consequences of Phago-Mixotrophic Mode of Nutrition.</title>
        <authorList>
            <person name="Burns J.A."/>
            <person name="Paasch A."/>
            <person name="Narechania A."/>
            <person name="Kim E."/>
        </authorList>
    </citation>
    <scope>NUCLEOTIDE SEQUENCE [LARGE SCALE GENOMIC DNA]</scope>
    <source>
        <strain evidence="2 3">PLY_AMNH</strain>
    </source>
</reference>
<organism evidence="2 3">
    <name type="scientific">Cymbomonas tetramitiformis</name>
    <dbReference type="NCBI Taxonomy" id="36881"/>
    <lineage>
        <taxon>Eukaryota</taxon>
        <taxon>Viridiplantae</taxon>
        <taxon>Chlorophyta</taxon>
        <taxon>Pyramimonadophyceae</taxon>
        <taxon>Pyramimonadales</taxon>
        <taxon>Pyramimonadaceae</taxon>
        <taxon>Cymbomonas</taxon>
    </lineage>
</organism>
<evidence type="ECO:0000313" key="2">
    <source>
        <dbReference type="EMBL" id="KAK3249509.1"/>
    </source>
</evidence>